<dbReference type="EMBL" id="FOFV01000024">
    <property type="protein sequence ID" value="SES36427.1"/>
    <property type="molecule type" value="Genomic_DNA"/>
</dbReference>
<reference evidence="4" key="1">
    <citation type="submission" date="2016-10" db="EMBL/GenBank/DDBJ databases">
        <authorList>
            <person name="Varghese N."/>
            <person name="Submissions S."/>
        </authorList>
    </citation>
    <scope>NUCLEOTIDE SEQUENCE [LARGE SCALE GENOMIC DNA]</scope>
    <source>
        <strain evidence="4">DSM 44437</strain>
    </source>
</reference>
<dbReference type="GO" id="GO:0006633">
    <property type="term" value="P:fatty acid biosynthetic process"/>
    <property type="evidence" value="ECO:0007669"/>
    <property type="project" value="TreeGrafter"/>
</dbReference>
<dbReference type="Gene3D" id="3.40.50.12780">
    <property type="entry name" value="N-terminal domain of ligase-like"/>
    <property type="match status" value="1"/>
</dbReference>
<gene>
    <name evidence="3" type="ORF">SAMN04488000_12425</name>
</gene>
<dbReference type="GO" id="GO:0005886">
    <property type="term" value="C:plasma membrane"/>
    <property type="evidence" value="ECO:0007669"/>
    <property type="project" value="TreeGrafter"/>
</dbReference>
<dbReference type="GO" id="GO:0016874">
    <property type="term" value="F:ligase activity"/>
    <property type="evidence" value="ECO:0007669"/>
    <property type="project" value="UniProtKB-KW"/>
</dbReference>
<dbReference type="STRING" id="65499.SAMN04488000_12425"/>
<dbReference type="SUPFAM" id="SSF56801">
    <property type="entry name" value="Acetyl-CoA synthetase-like"/>
    <property type="match status" value="1"/>
</dbReference>
<evidence type="ECO:0000313" key="4">
    <source>
        <dbReference type="Proteomes" id="UP000199503"/>
    </source>
</evidence>
<comment type="similarity">
    <text evidence="1">Belongs to the ATP-dependent AMP-binding enzyme family.</text>
</comment>
<name>A0A1H9WRY4_9PSEU</name>
<dbReference type="PANTHER" id="PTHR22754">
    <property type="entry name" value="DISCO-INTERACTING PROTEIN 2 DIP2 -RELATED"/>
    <property type="match status" value="1"/>
</dbReference>
<dbReference type="Gene3D" id="3.30.300.30">
    <property type="match status" value="1"/>
</dbReference>
<dbReference type="PANTHER" id="PTHR22754:SF32">
    <property type="entry name" value="DISCO-INTERACTING PROTEIN 2"/>
    <property type="match status" value="1"/>
</dbReference>
<accession>A0A1H9WRY4</accession>
<dbReference type="InterPro" id="IPR020845">
    <property type="entry name" value="AMP-binding_CS"/>
</dbReference>
<evidence type="ECO:0000313" key="3">
    <source>
        <dbReference type="EMBL" id="SES36427.1"/>
    </source>
</evidence>
<dbReference type="InterPro" id="IPR000873">
    <property type="entry name" value="AMP-dep_synth/lig_dom"/>
</dbReference>
<sequence>MRLEVEAATRSGARAGGPGLRWLAEARELRTMADLLPVLARRTAGEVVFPELNTSLAHREIPARAYGVAAELRRAGLDDRPDQRVGILATTSPEFVSALFGVFAANSAAVPVPVPSFAGGLESALERLDALVRGAGLRCVLVGPPFDEFGDAMCERYPDVAVIRIADCAPLPEAPRTALPGPRDLAVVQYSSGSTSSPKGAMIEHGALVASVLGTAERGGVEDGDAAMVWVPLFHDFGLVTLLTHLVTASDLHMFSPVTFVRRTAETIRYFADQRIAFFTGPNFAYDRILDAAAAGRLDGVDLSSWKAAINAGEPVAAETLRRFDELLGPLGARPTVMTPGYGAAEFCVGISLQPAGRVAKLVHVDRASLRDGARVVTRDGAEAGTVPVVSQGPAFPGVEFRISDVAGRVLDEGHFGEIEARGPNMLRGYLDDRAATDAALRDGWFRTRDTGFVLGGELYVSGRLSDMIVVAGRNFHAHDVEMAVRDVDGVYQRHVVVVADVARERMVVVAETQADDHTALVAGIRARIADEVGLADVDVRLVARGWLPRTSSGKWRRGEVRERLFADSEV</sequence>
<dbReference type="Pfam" id="PF00501">
    <property type="entry name" value="AMP-binding"/>
    <property type="match status" value="1"/>
</dbReference>
<dbReference type="InterPro" id="IPR042099">
    <property type="entry name" value="ANL_N_sf"/>
</dbReference>
<dbReference type="InterPro" id="IPR045851">
    <property type="entry name" value="AMP-bd_C_sf"/>
</dbReference>
<proteinExistence type="inferred from homology"/>
<dbReference type="AlphaFoldDB" id="A0A1H9WRY4"/>
<protein>
    <submittedName>
        <fullName evidence="3">Acyl-CoA synthetase (AMP-forming)/AMP-acid ligase II</fullName>
    </submittedName>
</protein>
<dbReference type="Proteomes" id="UP000199503">
    <property type="component" value="Unassembled WGS sequence"/>
</dbReference>
<dbReference type="GO" id="GO:0070566">
    <property type="term" value="F:adenylyltransferase activity"/>
    <property type="evidence" value="ECO:0007669"/>
    <property type="project" value="TreeGrafter"/>
</dbReference>
<keyword evidence="3" id="KW-0436">Ligase</keyword>
<organism evidence="3 4">
    <name type="scientific">Lentzea albida</name>
    <dbReference type="NCBI Taxonomy" id="65499"/>
    <lineage>
        <taxon>Bacteria</taxon>
        <taxon>Bacillati</taxon>
        <taxon>Actinomycetota</taxon>
        <taxon>Actinomycetes</taxon>
        <taxon>Pseudonocardiales</taxon>
        <taxon>Pseudonocardiaceae</taxon>
        <taxon>Lentzea</taxon>
    </lineage>
</organism>
<feature type="domain" description="AMP-dependent synthetase/ligase" evidence="2">
    <location>
        <begin position="42"/>
        <end position="431"/>
    </location>
</feature>
<evidence type="ECO:0000259" key="2">
    <source>
        <dbReference type="Pfam" id="PF00501"/>
    </source>
</evidence>
<keyword evidence="4" id="KW-1185">Reference proteome</keyword>
<evidence type="ECO:0000256" key="1">
    <source>
        <dbReference type="ARBA" id="ARBA00006432"/>
    </source>
</evidence>
<dbReference type="PROSITE" id="PS00455">
    <property type="entry name" value="AMP_BINDING"/>
    <property type="match status" value="1"/>
</dbReference>